<proteinExistence type="inferred from homology"/>
<dbReference type="PANTHER" id="PTHR30011:SF16">
    <property type="entry name" value="C2H2 FINGER DOMAIN TRANSCRIPTION FACTOR (EUROFUNG)-RELATED"/>
    <property type="match status" value="1"/>
</dbReference>
<dbReference type="InterPro" id="IPR011251">
    <property type="entry name" value="Luciferase-like_dom"/>
</dbReference>
<evidence type="ECO:0000259" key="7">
    <source>
        <dbReference type="Pfam" id="PF00296"/>
    </source>
</evidence>
<dbReference type="CDD" id="cd01095">
    <property type="entry name" value="Nitrilotriacetate_monoxgenase"/>
    <property type="match status" value="1"/>
</dbReference>
<dbReference type="SUPFAM" id="SSF51679">
    <property type="entry name" value="Bacterial luciferase-like"/>
    <property type="match status" value="1"/>
</dbReference>
<dbReference type="InterPro" id="IPR051260">
    <property type="entry name" value="Diverse_substr_monoxygenases"/>
</dbReference>
<dbReference type="GO" id="GO:0016705">
    <property type="term" value="F:oxidoreductase activity, acting on paired donors, with incorporation or reduction of molecular oxygen"/>
    <property type="evidence" value="ECO:0007669"/>
    <property type="project" value="InterPro"/>
</dbReference>
<dbReference type="EMBL" id="CP049257">
    <property type="protein sequence ID" value="QIG42897.1"/>
    <property type="molecule type" value="Genomic_DNA"/>
</dbReference>
<dbReference type="NCBIfam" id="TIGR03860">
    <property type="entry name" value="FMN_nitrolo"/>
    <property type="match status" value="1"/>
</dbReference>
<feature type="binding site" evidence="6">
    <location>
        <position position="220"/>
    </location>
    <ligand>
        <name>FMN</name>
        <dbReference type="ChEBI" id="CHEBI:58210"/>
    </ligand>
</feature>
<dbReference type="AlphaFoldDB" id="A0A6G6WCL8"/>
<evidence type="ECO:0000256" key="1">
    <source>
        <dbReference type="ARBA" id="ARBA00022630"/>
    </source>
</evidence>
<dbReference type="InterPro" id="IPR016215">
    <property type="entry name" value="NTA_MOA"/>
</dbReference>
<keyword evidence="9" id="KW-1185">Reference proteome</keyword>
<dbReference type="PIRSF" id="PIRSF000337">
    <property type="entry name" value="NTA_MOA"/>
    <property type="match status" value="1"/>
</dbReference>
<keyword evidence="1 6" id="KW-0285">Flavoprotein</keyword>
<keyword evidence="3 8" id="KW-0560">Oxidoreductase</keyword>
<evidence type="ECO:0000256" key="2">
    <source>
        <dbReference type="ARBA" id="ARBA00022643"/>
    </source>
</evidence>
<dbReference type="Pfam" id="PF00296">
    <property type="entry name" value="Bac_luciferase"/>
    <property type="match status" value="1"/>
</dbReference>
<dbReference type="Proteomes" id="UP000502996">
    <property type="component" value="Chromosome"/>
</dbReference>
<sequence>MTTTSLLPLIVNMQPSGVHAGAWLAPGADPRAFISLDYHRELATLAERGRLDGVFLADFAALQPESGRQPRWTFDPVVTLSALAAVTEHVGLVASISTTLTEPYHVARVVASLDHVSRGRAGWNVVTSFDPNSARNFGLAQLPDKDARYRRAGEFVEVVDALWSSWEQGALALDRGTRTFIDTDKVHPVDHVGEFFSVAGPLQVPPPPQGRPVVFQAGGSDAGRDLAARTADGVFAAQLTVASSREYRDDLRVRAEKAGRRADDVRLFPGVVVTVGETRAEALAKREALNELVGSPDARLAGLAHFIGVDPASLALDEPLPPAVRESAGSGGGAEGFRQSVLSFFDEPGRTVGDFLREGSLGHRTLVGDPATIVDSLEEWRDGGAADGFVLMFESLPTGLRDFVELVVPELQRRGLTRTEYDDHETFAARLGLDRRTETHA</sequence>
<evidence type="ECO:0000256" key="5">
    <source>
        <dbReference type="ARBA" id="ARBA00033748"/>
    </source>
</evidence>
<dbReference type="InterPro" id="IPR036661">
    <property type="entry name" value="Luciferase-like_sf"/>
</dbReference>
<dbReference type="Gene3D" id="3.20.20.30">
    <property type="entry name" value="Luciferase-like domain"/>
    <property type="match status" value="1"/>
</dbReference>
<gene>
    <name evidence="8" type="ORF">G5V58_09070</name>
</gene>
<evidence type="ECO:0000313" key="8">
    <source>
        <dbReference type="EMBL" id="QIG42897.1"/>
    </source>
</evidence>
<accession>A0A6G6WCL8</accession>
<dbReference type="PANTHER" id="PTHR30011">
    <property type="entry name" value="ALKANESULFONATE MONOOXYGENASE-RELATED"/>
    <property type="match status" value="1"/>
</dbReference>
<evidence type="ECO:0000256" key="6">
    <source>
        <dbReference type="PIRSR" id="PIRSR000337-1"/>
    </source>
</evidence>
<evidence type="ECO:0000256" key="4">
    <source>
        <dbReference type="ARBA" id="ARBA00023033"/>
    </source>
</evidence>
<dbReference type="RefSeq" id="WP_165231339.1">
    <property type="nucleotide sequence ID" value="NZ_CP049257.1"/>
</dbReference>
<evidence type="ECO:0000256" key="3">
    <source>
        <dbReference type="ARBA" id="ARBA00023002"/>
    </source>
</evidence>
<name>A0A6G6WCL8_9ACTN</name>
<keyword evidence="2 6" id="KW-0288">FMN</keyword>
<feature type="binding site" evidence="6">
    <location>
        <position position="58"/>
    </location>
    <ligand>
        <name>FMN</name>
        <dbReference type="ChEBI" id="CHEBI:58210"/>
    </ligand>
</feature>
<feature type="domain" description="Luciferase-like" evidence="7">
    <location>
        <begin position="28"/>
        <end position="385"/>
    </location>
</feature>
<dbReference type="GO" id="GO:0004497">
    <property type="term" value="F:monooxygenase activity"/>
    <property type="evidence" value="ECO:0007669"/>
    <property type="project" value="UniProtKB-KW"/>
</dbReference>
<keyword evidence="4 8" id="KW-0503">Monooxygenase</keyword>
<comment type="similarity">
    <text evidence="5">Belongs to the NtaA/SnaA/DszA monooxygenase family.</text>
</comment>
<reference evidence="8 9" key="1">
    <citation type="submission" date="2020-02" db="EMBL/GenBank/DDBJ databases">
        <title>Full genome sequence of Nocardioides sp. R-3366.</title>
        <authorList>
            <person name="Im W.-T."/>
        </authorList>
    </citation>
    <scope>NUCLEOTIDE SEQUENCE [LARGE SCALE GENOMIC DNA]</scope>
    <source>
        <strain evidence="8 9">R-3366</strain>
    </source>
</reference>
<evidence type="ECO:0000313" key="9">
    <source>
        <dbReference type="Proteomes" id="UP000502996"/>
    </source>
</evidence>
<protein>
    <submittedName>
        <fullName evidence="8">NtaA/DmoA family FMN-dependent monooxygenase</fullName>
        <ecNumber evidence="8">1.14.-.-</ecNumber>
    </submittedName>
</protein>
<organism evidence="8 9">
    <name type="scientific">Nocardioides anomalus</name>
    <dbReference type="NCBI Taxonomy" id="2712223"/>
    <lineage>
        <taxon>Bacteria</taxon>
        <taxon>Bacillati</taxon>
        <taxon>Actinomycetota</taxon>
        <taxon>Actinomycetes</taxon>
        <taxon>Propionibacteriales</taxon>
        <taxon>Nocardioidaceae</taxon>
        <taxon>Nocardioides</taxon>
    </lineage>
</organism>
<dbReference type="KEGG" id="nano:G5V58_09070"/>
<feature type="binding site" evidence="6">
    <location>
        <position position="149"/>
    </location>
    <ligand>
        <name>FMN</name>
        <dbReference type="ChEBI" id="CHEBI:58210"/>
    </ligand>
</feature>
<dbReference type="EC" id="1.14.-.-" evidence="8"/>